<sequence>MDDDDLIERELEDIDYTPPHSEKSKQDRRQSWSKLSDRSDYDNTHGRHQDHADEQPHGIKGLPSLQDHAVEEGEVSAFDDVSVGLPSPKSSNRKRKAGSSPDRVVEGKQRHNYGCGSHHNNRSDYVEDQSKDKPDSKFHLQTLLVTWSMFSSSTNTASMTHTSCVGKSSFTLVMSTILIPNLAFPRRSISLL</sequence>
<dbReference type="AlphaFoldDB" id="A0A2K3JKM7"/>
<reference evidence="2 3" key="2">
    <citation type="journal article" date="2017" name="Front. Plant Sci.">
        <title>Gene Classification and Mining of Molecular Markers Useful in Red Clover (Trifolium pratense) Breeding.</title>
        <authorList>
            <person name="Istvanek J."/>
            <person name="Dluhosova J."/>
            <person name="Dluhos P."/>
            <person name="Patkova L."/>
            <person name="Nedelnik J."/>
            <person name="Repkova J."/>
        </authorList>
    </citation>
    <scope>NUCLEOTIDE SEQUENCE [LARGE SCALE GENOMIC DNA]</scope>
    <source>
        <strain evidence="3">cv. Tatra</strain>
        <tissue evidence="2">Young leaves</tissue>
    </source>
</reference>
<gene>
    <name evidence="2" type="ORF">L195_g048213</name>
</gene>
<dbReference type="Proteomes" id="UP000236291">
    <property type="component" value="Unassembled WGS sequence"/>
</dbReference>
<feature type="compositionally biased region" description="Basic and acidic residues" evidence="1">
    <location>
        <begin position="20"/>
        <end position="57"/>
    </location>
</feature>
<evidence type="ECO:0000313" key="3">
    <source>
        <dbReference type="Proteomes" id="UP000236291"/>
    </source>
</evidence>
<accession>A0A2K3JKM7</accession>
<comment type="caution">
    <text evidence="2">The sequence shown here is derived from an EMBL/GenBank/DDBJ whole genome shotgun (WGS) entry which is preliminary data.</text>
</comment>
<feature type="compositionally biased region" description="Acidic residues" evidence="1">
    <location>
        <begin position="1"/>
        <end position="15"/>
    </location>
</feature>
<organism evidence="2 3">
    <name type="scientific">Trifolium pratense</name>
    <name type="common">Red clover</name>
    <dbReference type="NCBI Taxonomy" id="57577"/>
    <lineage>
        <taxon>Eukaryota</taxon>
        <taxon>Viridiplantae</taxon>
        <taxon>Streptophyta</taxon>
        <taxon>Embryophyta</taxon>
        <taxon>Tracheophyta</taxon>
        <taxon>Spermatophyta</taxon>
        <taxon>Magnoliopsida</taxon>
        <taxon>eudicotyledons</taxon>
        <taxon>Gunneridae</taxon>
        <taxon>Pentapetalae</taxon>
        <taxon>rosids</taxon>
        <taxon>fabids</taxon>
        <taxon>Fabales</taxon>
        <taxon>Fabaceae</taxon>
        <taxon>Papilionoideae</taxon>
        <taxon>50 kb inversion clade</taxon>
        <taxon>NPAAA clade</taxon>
        <taxon>Hologalegina</taxon>
        <taxon>IRL clade</taxon>
        <taxon>Trifolieae</taxon>
        <taxon>Trifolium</taxon>
    </lineage>
</organism>
<evidence type="ECO:0000313" key="2">
    <source>
        <dbReference type="EMBL" id="PNX54593.1"/>
    </source>
</evidence>
<evidence type="ECO:0000256" key="1">
    <source>
        <dbReference type="SAM" id="MobiDB-lite"/>
    </source>
</evidence>
<feature type="compositionally biased region" description="Basic and acidic residues" evidence="1">
    <location>
        <begin position="121"/>
        <end position="133"/>
    </location>
</feature>
<dbReference type="STRING" id="57577.A0A2K3JKM7"/>
<name>A0A2K3JKM7_TRIPR</name>
<protein>
    <submittedName>
        <fullName evidence="2">Cyclin-t1-5-like protein</fullName>
    </submittedName>
</protein>
<feature type="region of interest" description="Disordered" evidence="1">
    <location>
        <begin position="1"/>
        <end position="133"/>
    </location>
</feature>
<reference evidence="2 3" key="1">
    <citation type="journal article" date="2014" name="Am. J. Bot.">
        <title>Genome assembly and annotation for red clover (Trifolium pratense; Fabaceae).</title>
        <authorList>
            <person name="Istvanek J."/>
            <person name="Jaros M."/>
            <person name="Krenek A."/>
            <person name="Repkova J."/>
        </authorList>
    </citation>
    <scope>NUCLEOTIDE SEQUENCE [LARGE SCALE GENOMIC DNA]</scope>
    <source>
        <strain evidence="3">cv. Tatra</strain>
        <tissue evidence="2">Young leaves</tissue>
    </source>
</reference>
<proteinExistence type="predicted"/>
<dbReference type="ExpressionAtlas" id="A0A2K3JKM7">
    <property type="expression patterns" value="baseline"/>
</dbReference>
<dbReference type="EMBL" id="ASHM01068523">
    <property type="protein sequence ID" value="PNX54593.1"/>
    <property type="molecule type" value="Genomic_DNA"/>
</dbReference>